<dbReference type="PANTHER" id="PTHR12215:SF10">
    <property type="entry name" value="L-AMINOADIPATE-SEMIALDEHYDE DEHYDROGENASE-PHOSPHOPANTETHEINYL TRANSFERASE"/>
    <property type="match status" value="1"/>
</dbReference>
<accession>A0AAE4JYS1</accession>
<dbReference type="InterPro" id="IPR050559">
    <property type="entry name" value="P-Pant_transferase_sf"/>
</dbReference>
<dbReference type="GO" id="GO:0008897">
    <property type="term" value="F:holo-[acyl-carrier-protein] synthase activity"/>
    <property type="evidence" value="ECO:0007669"/>
    <property type="project" value="InterPro"/>
</dbReference>
<protein>
    <submittedName>
        <fullName evidence="5">4'-phosphopantetheinyl transferase superfamily protein</fullName>
    </submittedName>
</protein>
<dbReference type="Proteomes" id="UP001268256">
    <property type="component" value="Unassembled WGS sequence"/>
</dbReference>
<proteinExistence type="inferred from homology"/>
<dbReference type="Gene3D" id="3.90.470.20">
    <property type="entry name" value="4'-phosphopantetheinyl transferase domain"/>
    <property type="match status" value="1"/>
</dbReference>
<dbReference type="InterPro" id="IPR055066">
    <property type="entry name" value="AASDHPPT_N"/>
</dbReference>
<evidence type="ECO:0000313" key="5">
    <source>
        <dbReference type="EMBL" id="MDS3862468.1"/>
    </source>
</evidence>
<dbReference type="Pfam" id="PF01648">
    <property type="entry name" value="ACPS"/>
    <property type="match status" value="1"/>
</dbReference>
<name>A0AAE4JYS1_9CYAN</name>
<dbReference type="Pfam" id="PF22624">
    <property type="entry name" value="AASDHPPT_N"/>
    <property type="match status" value="1"/>
</dbReference>
<dbReference type="GO" id="GO:0000287">
    <property type="term" value="F:magnesium ion binding"/>
    <property type="evidence" value="ECO:0007669"/>
    <property type="project" value="InterPro"/>
</dbReference>
<sequence>MQMIISRPGDITPLNVDLWQLELGQVSVRGDWLSVSEQAWLEKLGLFSRAGQQFYQSRSLLRWVLSHYVSVPPTGIHLCFTPTGKPYLDRWAHDPAWQFSWSHAGAIAVAAITRDVPVGVDIEQIKPRPRARQIAQRFFSPTAQAHLESLPEPGYTKEFLRGWTGLEAKIKAMGGQLFQSEPCPHPNQTVNFTIGSHYVGAVVALTDQPVSLKVICKLPQ</sequence>
<dbReference type="InterPro" id="IPR037143">
    <property type="entry name" value="4-PPantetheinyl_Trfase_dom_sf"/>
</dbReference>
<dbReference type="PANTHER" id="PTHR12215">
    <property type="entry name" value="PHOSPHOPANTETHEINE TRANSFERASE"/>
    <property type="match status" value="1"/>
</dbReference>
<keyword evidence="2 5" id="KW-0808">Transferase</keyword>
<feature type="domain" description="4'-phosphopantetheinyl transferase" evidence="3">
    <location>
        <begin position="117"/>
        <end position="179"/>
    </location>
</feature>
<comment type="caution">
    <text evidence="5">The sequence shown here is derived from an EMBL/GenBank/DDBJ whole genome shotgun (WGS) entry which is preliminary data.</text>
</comment>
<organism evidence="5 6">
    <name type="scientific">Pseudocalidococcus azoricus BACA0444</name>
    <dbReference type="NCBI Taxonomy" id="2918990"/>
    <lineage>
        <taxon>Bacteria</taxon>
        <taxon>Bacillati</taxon>
        <taxon>Cyanobacteriota</taxon>
        <taxon>Cyanophyceae</taxon>
        <taxon>Acaryochloridales</taxon>
        <taxon>Thermosynechococcaceae</taxon>
        <taxon>Pseudocalidococcus</taxon>
        <taxon>Pseudocalidococcus azoricus</taxon>
    </lineage>
</organism>
<dbReference type="EMBL" id="JAVMIP010000031">
    <property type="protein sequence ID" value="MDS3862468.1"/>
    <property type="molecule type" value="Genomic_DNA"/>
</dbReference>
<dbReference type="SUPFAM" id="SSF56214">
    <property type="entry name" value="4'-phosphopantetheinyl transferase"/>
    <property type="match status" value="2"/>
</dbReference>
<dbReference type="AlphaFoldDB" id="A0AAE4JYS1"/>
<keyword evidence="6" id="KW-1185">Reference proteome</keyword>
<evidence type="ECO:0000256" key="2">
    <source>
        <dbReference type="ARBA" id="ARBA00022679"/>
    </source>
</evidence>
<comment type="similarity">
    <text evidence="1">Belongs to the P-Pant transferase superfamily. Gsp/Sfp/HetI/AcpT family.</text>
</comment>
<evidence type="ECO:0000259" key="3">
    <source>
        <dbReference type="Pfam" id="PF01648"/>
    </source>
</evidence>
<evidence type="ECO:0000259" key="4">
    <source>
        <dbReference type="Pfam" id="PF22624"/>
    </source>
</evidence>
<evidence type="ECO:0000313" key="6">
    <source>
        <dbReference type="Proteomes" id="UP001268256"/>
    </source>
</evidence>
<dbReference type="GO" id="GO:0019878">
    <property type="term" value="P:lysine biosynthetic process via aminoadipic acid"/>
    <property type="evidence" value="ECO:0007669"/>
    <property type="project" value="TreeGrafter"/>
</dbReference>
<reference evidence="6" key="1">
    <citation type="submission" date="2023-07" db="EMBL/GenBank/DDBJ databases">
        <authorList>
            <person name="Luz R."/>
            <person name="Cordeiro R."/>
            <person name="Fonseca A."/>
            <person name="Goncalves V."/>
        </authorList>
    </citation>
    <scope>NUCLEOTIDE SEQUENCE [LARGE SCALE GENOMIC DNA]</scope>
    <source>
        <strain evidence="6">BACA0444</strain>
    </source>
</reference>
<gene>
    <name evidence="5" type="ORF">RIF25_16855</name>
</gene>
<dbReference type="InterPro" id="IPR008278">
    <property type="entry name" value="4-PPantetheinyl_Trfase_dom"/>
</dbReference>
<feature type="domain" description="4'-phosphopantetheinyl transferase N-terminal" evidence="4">
    <location>
        <begin position="53"/>
        <end position="111"/>
    </location>
</feature>
<dbReference type="GO" id="GO:0005829">
    <property type="term" value="C:cytosol"/>
    <property type="evidence" value="ECO:0007669"/>
    <property type="project" value="TreeGrafter"/>
</dbReference>
<evidence type="ECO:0000256" key="1">
    <source>
        <dbReference type="ARBA" id="ARBA00010990"/>
    </source>
</evidence>
<dbReference type="RefSeq" id="WP_322879673.1">
    <property type="nucleotide sequence ID" value="NZ_JAVMIP010000031.1"/>
</dbReference>